<protein>
    <submittedName>
        <fullName evidence="9">MFS transporter</fullName>
    </submittedName>
</protein>
<dbReference type="GO" id="GO:0005886">
    <property type="term" value="C:plasma membrane"/>
    <property type="evidence" value="ECO:0007669"/>
    <property type="project" value="UniProtKB-SubCell"/>
</dbReference>
<accession>A0A516RAX6</accession>
<feature type="transmembrane region" description="Helical" evidence="7">
    <location>
        <begin position="167"/>
        <end position="195"/>
    </location>
</feature>
<reference evidence="9 10" key="1">
    <citation type="journal article" date="2019" name="J. Ind. Microbiol. Biotechnol.">
        <title>The complete genomic sequence of Streptomyces spectabilis NRRL-2792 and identification of secondary metabolite biosynthetic gene clusters.</title>
        <authorList>
            <person name="Sinha A."/>
            <person name="Phillips-Salemka S."/>
            <person name="Niraula T.A."/>
            <person name="Short K.A."/>
            <person name="Niraula N.P."/>
        </authorList>
    </citation>
    <scope>NUCLEOTIDE SEQUENCE [LARGE SCALE GENOMIC DNA]</scope>
    <source>
        <strain evidence="9 10">NRRL 2792</strain>
    </source>
</reference>
<evidence type="ECO:0000313" key="9">
    <source>
        <dbReference type="EMBL" id="QDQ12816.1"/>
    </source>
</evidence>
<dbReference type="Gene3D" id="1.20.1250.20">
    <property type="entry name" value="MFS general substrate transporter like domains"/>
    <property type="match status" value="1"/>
</dbReference>
<sequence>MDRRPTTADQTAAATGAAATWRAAPRSVKAVITGVFVNRLGGFLQAFLVLYLVQDGYDAGQAGIALGANGAGAIVGILLGSWLVDHIGARRAITGSMTSTAVLTAAVPAATSFPVLLVIVTVLGATSQIYRPVSAQLVSAGVPAQRQVMAFALYRMAQNLGTTAAPLLGALLAAVSYHVLFWGEAIAALMCAAICQRTLPADPPRAAQTSHHPSSRGGYLAVLRDLRYLAFLVGMLAYSAVYIQYVSVLPLAVHDAGWPTMVYGIMVALNGIMVITCELAVTRKVQHWPRRLGAACGVVLVAAGLAAYSLPLGVVCFALATVVWSLGEVVGSPTMVAYPVQAASAELTGRYLGASQAMFGVGTAVGPMVGVALWQGMQGAAWLVFAGIALVAAAAITAGMRGDRIRTPEAALSGMLTDGGDCDRAGTDEDSARAW</sequence>
<keyword evidence="3" id="KW-1003">Cell membrane</keyword>
<feature type="transmembrane region" description="Helical" evidence="7">
    <location>
        <begin position="260"/>
        <end position="280"/>
    </location>
</feature>
<dbReference type="PANTHER" id="PTHR23517:SF2">
    <property type="entry name" value="MULTIDRUG RESISTANCE PROTEIN MDTH"/>
    <property type="match status" value="1"/>
</dbReference>
<dbReference type="GO" id="GO:0022857">
    <property type="term" value="F:transmembrane transporter activity"/>
    <property type="evidence" value="ECO:0007669"/>
    <property type="project" value="InterPro"/>
</dbReference>
<dbReference type="SUPFAM" id="SSF103473">
    <property type="entry name" value="MFS general substrate transporter"/>
    <property type="match status" value="1"/>
</dbReference>
<dbReference type="InterPro" id="IPR020846">
    <property type="entry name" value="MFS_dom"/>
</dbReference>
<dbReference type="PROSITE" id="PS50850">
    <property type="entry name" value="MFS"/>
    <property type="match status" value="1"/>
</dbReference>
<feature type="transmembrane region" description="Helical" evidence="7">
    <location>
        <begin position="380"/>
        <end position="400"/>
    </location>
</feature>
<evidence type="ECO:0000256" key="1">
    <source>
        <dbReference type="ARBA" id="ARBA00004651"/>
    </source>
</evidence>
<feature type="transmembrane region" description="Helical" evidence="7">
    <location>
        <begin position="317"/>
        <end position="340"/>
    </location>
</feature>
<proteinExistence type="predicted"/>
<name>A0A516RAX6_STRST</name>
<dbReference type="InterPro" id="IPR011701">
    <property type="entry name" value="MFS"/>
</dbReference>
<feature type="transmembrane region" description="Helical" evidence="7">
    <location>
        <begin position="292"/>
        <end position="311"/>
    </location>
</feature>
<keyword evidence="6 7" id="KW-0472">Membrane</keyword>
<evidence type="ECO:0000256" key="5">
    <source>
        <dbReference type="ARBA" id="ARBA00022989"/>
    </source>
</evidence>
<evidence type="ECO:0000259" key="8">
    <source>
        <dbReference type="PROSITE" id="PS50850"/>
    </source>
</evidence>
<dbReference type="EMBL" id="CP040916">
    <property type="protein sequence ID" value="QDQ12816.1"/>
    <property type="molecule type" value="Genomic_DNA"/>
</dbReference>
<evidence type="ECO:0000256" key="4">
    <source>
        <dbReference type="ARBA" id="ARBA00022692"/>
    </source>
</evidence>
<gene>
    <name evidence="9" type="ORF">FH965_21445</name>
</gene>
<organism evidence="9 10">
    <name type="scientific">Streptomyces spectabilis</name>
    <dbReference type="NCBI Taxonomy" id="68270"/>
    <lineage>
        <taxon>Bacteria</taxon>
        <taxon>Bacillati</taxon>
        <taxon>Actinomycetota</taxon>
        <taxon>Actinomycetes</taxon>
        <taxon>Kitasatosporales</taxon>
        <taxon>Streptomycetaceae</taxon>
        <taxon>Streptomyces</taxon>
    </lineage>
</organism>
<feature type="transmembrane region" description="Helical" evidence="7">
    <location>
        <begin position="59"/>
        <end position="80"/>
    </location>
</feature>
<dbReference type="AlphaFoldDB" id="A0A516RAX6"/>
<feature type="transmembrane region" description="Helical" evidence="7">
    <location>
        <begin position="352"/>
        <end position="374"/>
    </location>
</feature>
<comment type="subcellular location">
    <subcellularLocation>
        <location evidence="1">Cell membrane</location>
        <topology evidence="1">Multi-pass membrane protein</topology>
    </subcellularLocation>
</comment>
<feature type="transmembrane region" description="Helical" evidence="7">
    <location>
        <begin position="226"/>
        <end position="248"/>
    </location>
</feature>
<evidence type="ECO:0000256" key="2">
    <source>
        <dbReference type="ARBA" id="ARBA00022448"/>
    </source>
</evidence>
<feature type="domain" description="Major facilitator superfamily (MFS) profile" evidence="8">
    <location>
        <begin position="27"/>
        <end position="404"/>
    </location>
</feature>
<feature type="transmembrane region" description="Helical" evidence="7">
    <location>
        <begin position="101"/>
        <end position="125"/>
    </location>
</feature>
<keyword evidence="4 7" id="KW-0812">Transmembrane</keyword>
<dbReference type="InterPro" id="IPR036259">
    <property type="entry name" value="MFS_trans_sf"/>
</dbReference>
<evidence type="ECO:0000256" key="6">
    <source>
        <dbReference type="ARBA" id="ARBA00023136"/>
    </source>
</evidence>
<feature type="transmembrane region" description="Helical" evidence="7">
    <location>
        <begin position="30"/>
        <end position="53"/>
    </location>
</feature>
<keyword evidence="2" id="KW-0813">Transport</keyword>
<dbReference type="Proteomes" id="UP000316806">
    <property type="component" value="Chromosome"/>
</dbReference>
<dbReference type="Pfam" id="PF07690">
    <property type="entry name" value="MFS_1"/>
    <property type="match status" value="1"/>
</dbReference>
<dbReference type="PANTHER" id="PTHR23517">
    <property type="entry name" value="RESISTANCE PROTEIN MDTM, PUTATIVE-RELATED-RELATED"/>
    <property type="match status" value="1"/>
</dbReference>
<evidence type="ECO:0000313" key="10">
    <source>
        <dbReference type="Proteomes" id="UP000316806"/>
    </source>
</evidence>
<evidence type="ECO:0000256" key="3">
    <source>
        <dbReference type="ARBA" id="ARBA00022475"/>
    </source>
</evidence>
<keyword evidence="5 7" id="KW-1133">Transmembrane helix</keyword>
<evidence type="ECO:0000256" key="7">
    <source>
        <dbReference type="SAM" id="Phobius"/>
    </source>
</evidence>
<dbReference type="InterPro" id="IPR050171">
    <property type="entry name" value="MFS_Transporters"/>
</dbReference>